<evidence type="ECO:0000313" key="1">
    <source>
        <dbReference type="EMBL" id="TEB29648.1"/>
    </source>
</evidence>
<protein>
    <recommendedName>
        <fullName evidence="3">BTB domain-containing protein</fullName>
    </recommendedName>
</protein>
<accession>A0A4Y7T6R3</accession>
<comment type="caution">
    <text evidence="1">The sequence shown here is derived from an EMBL/GenBank/DDBJ whole genome shotgun (WGS) entry which is preliminary data.</text>
</comment>
<reference evidence="1 2" key="1">
    <citation type="journal article" date="2019" name="Nat. Ecol. Evol.">
        <title>Megaphylogeny resolves global patterns of mushroom evolution.</title>
        <authorList>
            <person name="Varga T."/>
            <person name="Krizsan K."/>
            <person name="Foldi C."/>
            <person name="Dima B."/>
            <person name="Sanchez-Garcia M."/>
            <person name="Sanchez-Ramirez S."/>
            <person name="Szollosi G.J."/>
            <person name="Szarkandi J.G."/>
            <person name="Papp V."/>
            <person name="Albert L."/>
            <person name="Andreopoulos W."/>
            <person name="Angelini C."/>
            <person name="Antonin V."/>
            <person name="Barry K.W."/>
            <person name="Bougher N.L."/>
            <person name="Buchanan P."/>
            <person name="Buyck B."/>
            <person name="Bense V."/>
            <person name="Catcheside P."/>
            <person name="Chovatia M."/>
            <person name="Cooper J."/>
            <person name="Damon W."/>
            <person name="Desjardin D."/>
            <person name="Finy P."/>
            <person name="Geml J."/>
            <person name="Haridas S."/>
            <person name="Hughes K."/>
            <person name="Justo A."/>
            <person name="Karasinski D."/>
            <person name="Kautmanova I."/>
            <person name="Kiss B."/>
            <person name="Kocsube S."/>
            <person name="Kotiranta H."/>
            <person name="LaButti K.M."/>
            <person name="Lechner B.E."/>
            <person name="Liimatainen K."/>
            <person name="Lipzen A."/>
            <person name="Lukacs Z."/>
            <person name="Mihaltcheva S."/>
            <person name="Morgado L.N."/>
            <person name="Niskanen T."/>
            <person name="Noordeloos M.E."/>
            <person name="Ohm R.A."/>
            <person name="Ortiz-Santana B."/>
            <person name="Ovrebo C."/>
            <person name="Racz N."/>
            <person name="Riley R."/>
            <person name="Savchenko A."/>
            <person name="Shiryaev A."/>
            <person name="Soop K."/>
            <person name="Spirin V."/>
            <person name="Szebenyi C."/>
            <person name="Tomsovsky M."/>
            <person name="Tulloss R.E."/>
            <person name="Uehling J."/>
            <person name="Grigoriev I.V."/>
            <person name="Vagvolgyi C."/>
            <person name="Papp T."/>
            <person name="Martin F.M."/>
            <person name="Miettinen O."/>
            <person name="Hibbett D.S."/>
            <person name="Nagy L.G."/>
        </authorList>
    </citation>
    <scope>NUCLEOTIDE SEQUENCE [LARGE SCALE GENOMIC DNA]</scope>
    <source>
        <strain evidence="1 2">FP101781</strain>
    </source>
</reference>
<gene>
    <name evidence="1" type="ORF">FA13DRAFT_620334</name>
</gene>
<dbReference type="Proteomes" id="UP000298030">
    <property type="component" value="Unassembled WGS sequence"/>
</dbReference>
<organism evidence="1 2">
    <name type="scientific">Coprinellus micaceus</name>
    <name type="common">Glistening ink-cap mushroom</name>
    <name type="synonym">Coprinus micaceus</name>
    <dbReference type="NCBI Taxonomy" id="71717"/>
    <lineage>
        <taxon>Eukaryota</taxon>
        <taxon>Fungi</taxon>
        <taxon>Dikarya</taxon>
        <taxon>Basidiomycota</taxon>
        <taxon>Agaricomycotina</taxon>
        <taxon>Agaricomycetes</taxon>
        <taxon>Agaricomycetidae</taxon>
        <taxon>Agaricales</taxon>
        <taxon>Agaricineae</taxon>
        <taxon>Psathyrellaceae</taxon>
        <taxon>Coprinellus</taxon>
    </lineage>
</organism>
<dbReference type="AlphaFoldDB" id="A0A4Y7T6R3"/>
<proteinExistence type="predicted"/>
<evidence type="ECO:0008006" key="3">
    <source>
        <dbReference type="Google" id="ProtNLM"/>
    </source>
</evidence>
<name>A0A4Y7T6R3_COPMI</name>
<evidence type="ECO:0000313" key="2">
    <source>
        <dbReference type="Proteomes" id="UP000298030"/>
    </source>
</evidence>
<sequence length="240" mass="27728">METPTVCPFAIDITPGSLPKKRLGKTWDWRGFLIFAVQGQAYKVPFPVLQKHLHFFLTLLAKSNRKLSGGPWKEIILPPLCTVSDFDSLLQVMSYLHYTEFSDWERPTVSVEEWVGALHIADQWDIRELHHLATKNLPAALALERTPSYLTLVNRILFARKCNAPGWLAPLYSYLISNWNHPLSITSRPASSILWLGDCRPPRRDRGQGQYSTARESKIGIWLWRPSPCFRPFLWMLWTN</sequence>
<keyword evidence="2" id="KW-1185">Reference proteome</keyword>
<dbReference type="EMBL" id="QPFP01000026">
    <property type="protein sequence ID" value="TEB29648.1"/>
    <property type="molecule type" value="Genomic_DNA"/>
</dbReference>